<proteinExistence type="inferred from homology"/>
<protein>
    <submittedName>
        <fullName evidence="7">Type VI secretion system tip protein VgrG</fullName>
    </submittedName>
</protein>
<evidence type="ECO:0000259" key="6">
    <source>
        <dbReference type="Pfam" id="PF22178"/>
    </source>
</evidence>
<evidence type="ECO:0000256" key="3">
    <source>
        <dbReference type="ARBA" id="ARBA00022525"/>
    </source>
</evidence>
<dbReference type="PANTHER" id="PTHR32305">
    <property type="match status" value="1"/>
</dbReference>
<name>A0ABX8JND7_9BACT</name>
<sequence length="681" mass="75835">MAFTQRDRLISIRTSLGEDALLLTDLTGEEGISRSFNFELSLLSERHAIPLEALPGSNATVSIALANGSKRYLNGIISSFSHVRSSGEDGEDRRFSFYRCTLVSWFWTLSKCADIKIFQNRSTPEIVEQVFDTLGFSWYRFDLRGSYDKREFCVQYRETTFNFVSRLLEEEGLFYFFRHEDGKHTMIIADSPDANRPCPFQQHASSRPNATGTRHEDVITSLEITRHMHPAKYALNDYNFTIPNTSLKSEAPGAAQAEAAKCDIYDAPGCFGDKATGDRLAKIRMEEEETFATVLVGSSDCRAFASGYRFQLRDHCGPDLDGKEFLLVSVKHEAVEGYATDCVSSYQNSFECIPHPTPYRAARLTPKPVVQGAQTAVVVGPPGEEIWTDRHGRVKVHFHWDRAGKRDDSCSCWIRVSHPWAGSGWGAFFVPRVGQEVVVEFLEGDPDRPIIIGQLYNGMNLPPYQLPEQKTRSCIKSCSTPERRGHNELRFEDKKGEEHLYLHAEREQVNLVKVDSLEWVGQDRHLVVDRDRLEKVSRDQHLQVAGDLHQKVGGDLSLSVGADVHLKVTTKYALQSGEDIHIQAAKSVVLESLTQVSLRVGGNFITVSPAGVTIVGNILTSGAPPASWPGASPEQPKPPKEAGKPGMDDLGAGKPEMPIQAGPQTKSFQRAAAEHNPLCER</sequence>
<keyword evidence="3" id="KW-0964">Secreted</keyword>
<evidence type="ECO:0000256" key="4">
    <source>
        <dbReference type="SAM" id="MobiDB-lite"/>
    </source>
</evidence>
<organism evidence="7 8">
    <name type="scientific">Geomonas diazotrophica</name>
    <dbReference type="NCBI Taxonomy" id="2843197"/>
    <lineage>
        <taxon>Bacteria</taxon>
        <taxon>Pseudomonadati</taxon>
        <taxon>Thermodesulfobacteriota</taxon>
        <taxon>Desulfuromonadia</taxon>
        <taxon>Geobacterales</taxon>
        <taxon>Geobacteraceae</taxon>
        <taxon>Geomonas</taxon>
    </lineage>
</organism>
<dbReference type="InterPro" id="IPR006533">
    <property type="entry name" value="T6SS_Vgr_RhsGE"/>
</dbReference>
<dbReference type="Proteomes" id="UP000683493">
    <property type="component" value="Chromosome"/>
</dbReference>
<accession>A0ABX8JND7</accession>
<evidence type="ECO:0000256" key="2">
    <source>
        <dbReference type="ARBA" id="ARBA00005558"/>
    </source>
</evidence>
<feature type="region of interest" description="Disordered" evidence="4">
    <location>
        <begin position="625"/>
        <end position="681"/>
    </location>
</feature>
<feature type="compositionally biased region" description="Basic and acidic residues" evidence="4">
    <location>
        <begin position="637"/>
        <end position="647"/>
    </location>
</feature>
<evidence type="ECO:0000313" key="8">
    <source>
        <dbReference type="Proteomes" id="UP000683493"/>
    </source>
</evidence>
<evidence type="ECO:0000256" key="1">
    <source>
        <dbReference type="ARBA" id="ARBA00004613"/>
    </source>
</evidence>
<dbReference type="NCBIfam" id="TIGR03361">
    <property type="entry name" value="VI_Rhs_Vgr"/>
    <property type="match status" value="1"/>
</dbReference>
<feature type="domain" description="Gp5/Type VI secretion system Vgr protein OB-fold" evidence="5">
    <location>
        <begin position="389"/>
        <end position="456"/>
    </location>
</feature>
<comment type="similarity">
    <text evidence="2">Belongs to the VgrG protein family.</text>
</comment>
<dbReference type="PANTHER" id="PTHR32305:SF15">
    <property type="entry name" value="PROTEIN RHSA-RELATED"/>
    <property type="match status" value="1"/>
</dbReference>
<evidence type="ECO:0000259" key="5">
    <source>
        <dbReference type="Pfam" id="PF04717"/>
    </source>
</evidence>
<dbReference type="Pfam" id="PF05954">
    <property type="entry name" value="Phage_GPD"/>
    <property type="match status" value="1"/>
</dbReference>
<dbReference type="InterPro" id="IPR054030">
    <property type="entry name" value="Gp5_Vgr_C"/>
</dbReference>
<evidence type="ECO:0000313" key="7">
    <source>
        <dbReference type="EMBL" id="QWV98606.1"/>
    </source>
</evidence>
<dbReference type="InterPro" id="IPR006531">
    <property type="entry name" value="Gp5/Vgr_OB"/>
</dbReference>
<dbReference type="NCBIfam" id="TIGR01646">
    <property type="entry name" value="vgr_GE"/>
    <property type="match status" value="1"/>
</dbReference>
<dbReference type="InterPro" id="IPR017847">
    <property type="entry name" value="T6SS_RhsGE_Vgr_subset"/>
</dbReference>
<dbReference type="EMBL" id="CP076724">
    <property type="protein sequence ID" value="QWV98606.1"/>
    <property type="molecule type" value="Genomic_DNA"/>
</dbReference>
<gene>
    <name evidence="7" type="primary">vgrG</name>
    <name evidence="7" type="ORF">KP005_04770</name>
</gene>
<dbReference type="InterPro" id="IPR050708">
    <property type="entry name" value="T6SS_VgrG/RHS"/>
</dbReference>
<comment type="subcellular location">
    <subcellularLocation>
        <location evidence="1">Secreted</location>
    </subcellularLocation>
</comment>
<keyword evidence="8" id="KW-1185">Reference proteome</keyword>
<feature type="domain" description="Gp5/Type VI secretion system Vgr C-terminal trimerisation" evidence="6">
    <location>
        <begin position="473"/>
        <end position="580"/>
    </location>
</feature>
<dbReference type="Pfam" id="PF22178">
    <property type="entry name" value="Gp5_trimer_C"/>
    <property type="match status" value="1"/>
</dbReference>
<dbReference type="Pfam" id="PF04717">
    <property type="entry name" value="Phage_base_V"/>
    <property type="match status" value="1"/>
</dbReference>
<reference evidence="7 8" key="1">
    <citation type="submission" date="2021-06" db="EMBL/GenBank/DDBJ databases">
        <title>Gemonas diversity in paddy soil.</title>
        <authorList>
            <person name="Liu G."/>
        </authorList>
    </citation>
    <scope>NUCLEOTIDE SEQUENCE [LARGE SCALE GENOMIC DNA]</scope>
    <source>
        <strain evidence="7 8">RG29</strain>
    </source>
</reference>